<dbReference type="InterPro" id="IPR051826">
    <property type="entry name" value="E3_ubiquitin-ligase_domain"/>
</dbReference>
<dbReference type="GeneID" id="103517823"/>
<dbReference type="Proteomes" id="UP000079169">
    <property type="component" value="Unplaced"/>
</dbReference>
<dbReference type="GO" id="GO:0008270">
    <property type="term" value="F:zinc ion binding"/>
    <property type="evidence" value="ECO:0007669"/>
    <property type="project" value="UniProtKB-KW"/>
</dbReference>
<dbReference type="CDD" id="cd16454">
    <property type="entry name" value="RING-H2_PA-TM-RING"/>
    <property type="match status" value="1"/>
</dbReference>
<keyword evidence="1 3" id="KW-0479">Metal-binding</keyword>
<accession>A0A1S3DG66</accession>
<dbReference type="PANTHER" id="PTHR22765:SF434">
    <property type="entry name" value="GB|AAD18119.1-RELATED"/>
    <property type="match status" value="1"/>
</dbReference>
<evidence type="ECO:0000256" key="3">
    <source>
        <dbReference type="PROSITE-ProRule" id="PRU00175"/>
    </source>
</evidence>
<proteinExistence type="predicted"/>
<dbReference type="RefSeq" id="XP_008481093.1">
    <property type="nucleotide sequence ID" value="XM_008482871.2"/>
</dbReference>
<dbReference type="InterPro" id="IPR013083">
    <property type="entry name" value="Znf_RING/FYVE/PHD"/>
</dbReference>
<dbReference type="Gene3D" id="3.30.40.10">
    <property type="entry name" value="Zinc/RING finger domain, C3HC4 (zinc finger)"/>
    <property type="match status" value="1"/>
</dbReference>
<evidence type="ECO:0000259" key="4">
    <source>
        <dbReference type="PROSITE" id="PS50089"/>
    </source>
</evidence>
<organism evidence="5 6">
    <name type="scientific">Diaphorina citri</name>
    <name type="common">Asian citrus psyllid</name>
    <dbReference type="NCBI Taxonomy" id="121845"/>
    <lineage>
        <taxon>Eukaryota</taxon>
        <taxon>Metazoa</taxon>
        <taxon>Ecdysozoa</taxon>
        <taxon>Arthropoda</taxon>
        <taxon>Hexapoda</taxon>
        <taxon>Insecta</taxon>
        <taxon>Pterygota</taxon>
        <taxon>Neoptera</taxon>
        <taxon>Paraneoptera</taxon>
        <taxon>Hemiptera</taxon>
        <taxon>Sternorrhyncha</taxon>
        <taxon>Psylloidea</taxon>
        <taxon>Psyllidae</taxon>
        <taxon>Diaphorininae</taxon>
        <taxon>Diaphorina</taxon>
    </lineage>
</organism>
<dbReference type="InterPro" id="IPR001841">
    <property type="entry name" value="Znf_RING"/>
</dbReference>
<feature type="non-terminal residue" evidence="6">
    <location>
        <position position="121"/>
    </location>
</feature>
<evidence type="ECO:0000313" key="6">
    <source>
        <dbReference type="RefSeq" id="XP_008481093.1"/>
    </source>
</evidence>
<dbReference type="PaxDb" id="121845-A0A1S3DG66"/>
<dbReference type="Pfam" id="PF13639">
    <property type="entry name" value="zf-RING_2"/>
    <property type="match status" value="1"/>
</dbReference>
<evidence type="ECO:0000256" key="2">
    <source>
        <dbReference type="ARBA" id="ARBA00022833"/>
    </source>
</evidence>
<dbReference type="PROSITE" id="PS50089">
    <property type="entry name" value="ZF_RING_2"/>
    <property type="match status" value="1"/>
</dbReference>
<evidence type="ECO:0000313" key="5">
    <source>
        <dbReference type="Proteomes" id="UP000079169"/>
    </source>
</evidence>
<gene>
    <name evidence="6" type="primary">LOC103517823</name>
</gene>
<dbReference type="SMART" id="SM00184">
    <property type="entry name" value="RING"/>
    <property type="match status" value="1"/>
</dbReference>
<dbReference type="SUPFAM" id="SSF57850">
    <property type="entry name" value="RING/U-box"/>
    <property type="match status" value="1"/>
</dbReference>
<reference evidence="6" key="1">
    <citation type="submission" date="2025-08" db="UniProtKB">
        <authorList>
            <consortium name="RefSeq"/>
        </authorList>
    </citation>
    <scope>IDENTIFICATION</scope>
</reference>
<name>A0A1S3DG66_DIACI</name>
<keyword evidence="1 3" id="KW-0863">Zinc-finger</keyword>
<protein>
    <submittedName>
        <fullName evidence="6">E3 ubiquitin-protein ligase RNF181-like</fullName>
    </submittedName>
</protein>
<sequence length="121" mass="13663">MSQEDDGFNTSGFIIYHGAMGETIIIDRFLNISRRYNDALSLDSELSPPRAPFSTRRFGQIPSIAFPADEAPDAQCVICLAPFQPGEEVKELLCHHKFHSECLEPWLRERQHCPLCRNAGS</sequence>
<feature type="domain" description="RING-type" evidence="4">
    <location>
        <begin position="76"/>
        <end position="117"/>
    </location>
</feature>
<dbReference type="PANTHER" id="PTHR22765">
    <property type="entry name" value="RING FINGER AND PROTEASE ASSOCIATED DOMAIN-CONTAINING"/>
    <property type="match status" value="1"/>
</dbReference>
<keyword evidence="2" id="KW-0862">Zinc</keyword>
<dbReference type="GO" id="GO:0061630">
    <property type="term" value="F:ubiquitin protein ligase activity"/>
    <property type="evidence" value="ECO:0007669"/>
    <property type="project" value="TreeGrafter"/>
</dbReference>
<dbReference type="KEGG" id="dci:103517823"/>
<keyword evidence="5" id="KW-1185">Reference proteome</keyword>
<dbReference type="GO" id="GO:0006511">
    <property type="term" value="P:ubiquitin-dependent protein catabolic process"/>
    <property type="evidence" value="ECO:0007669"/>
    <property type="project" value="TreeGrafter"/>
</dbReference>
<evidence type="ECO:0000256" key="1">
    <source>
        <dbReference type="ARBA" id="ARBA00022771"/>
    </source>
</evidence>
<dbReference type="STRING" id="121845.A0A1S3DG66"/>
<dbReference type="AlphaFoldDB" id="A0A1S3DG66"/>